<name>A0A0C5WT92_9GAMM</name>
<protein>
    <submittedName>
        <fullName evidence="3">Putative resolvase domain-containing protein</fullName>
    </submittedName>
</protein>
<gene>
    <name evidence="3" type="ORF">H744_2c2976</name>
</gene>
<dbReference type="Gene3D" id="3.40.50.1390">
    <property type="entry name" value="Resolvase, N-terminal catalytic domain"/>
    <property type="match status" value="1"/>
</dbReference>
<dbReference type="InterPro" id="IPR006119">
    <property type="entry name" value="Resolv_N"/>
</dbReference>
<dbReference type="KEGG" id="pgb:H744_2c2976"/>
<dbReference type="SMART" id="SM00857">
    <property type="entry name" value="Resolvase"/>
    <property type="match status" value="1"/>
</dbReference>
<accession>A0A0C5WT92</accession>
<proteinExistence type="predicted"/>
<keyword evidence="4" id="KW-1185">Reference proteome</keyword>
<feature type="domain" description="Resolvase/invertase-type recombinase catalytic" evidence="2">
    <location>
        <begin position="199"/>
        <end position="348"/>
    </location>
</feature>
<dbReference type="OrthoDB" id="9797501at2"/>
<dbReference type="PATRIC" id="fig|658445.3.peg.5032"/>
<feature type="compositionally biased region" description="Basic and acidic residues" evidence="1">
    <location>
        <begin position="164"/>
        <end position="187"/>
    </location>
</feature>
<dbReference type="Proteomes" id="UP000032303">
    <property type="component" value="Chromosome 2"/>
</dbReference>
<dbReference type="AlphaFoldDB" id="A0A0C5WT92"/>
<evidence type="ECO:0000259" key="2">
    <source>
        <dbReference type="SMART" id="SM00857"/>
    </source>
</evidence>
<dbReference type="GO" id="GO:0003677">
    <property type="term" value="F:DNA binding"/>
    <property type="evidence" value="ECO:0007669"/>
    <property type="project" value="InterPro"/>
</dbReference>
<evidence type="ECO:0000256" key="1">
    <source>
        <dbReference type="SAM" id="MobiDB-lite"/>
    </source>
</evidence>
<dbReference type="Pfam" id="PF00239">
    <property type="entry name" value="Resolvase"/>
    <property type="match status" value="1"/>
</dbReference>
<organism evidence="3 4">
    <name type="scientific">Photobacterium gaetbulicola Gung47</name>
    <dbReference type="NCBI Taxonomy" id="658445"/>
    <lineage>
        <taxon>Bacteria</taxon>
        <taxon>Pseudomonadati</taxon>
        <taxon>Pseudomonadota</taxon>
        <taxon>Gammaproteobacteria</taxon>
        <taxon>Vibrionales</taxon>
        <taxon>Vibrionaceae</taxon>
        <taxon>Photobacterium</taxon>
    </lineage>
</organism>
<dbReference type="STRING" id="658445.H744_2c2976"/>
<dbReference type="GO" id="GO:0000150">
    <property type="term" value="F:DNA strand exchange activity"/>
    <property type="evidence" value="ECO:0007669"/>
    <property type="project" value="InterPro"/>
</dbReference>
<feature type="region of interest" description="Disordered" evidence="1">
    <location>
        <begin position="163"/>
        <end position="187"/>
    </location>
</feature>
<evidence type="ECO:0000313" key="3">
    <source>
        <dbReference type="EMBL" id="AJR09627.1"/>
    </source>
</evidence>
<dbReference type="InterPro" id="IPR036162">
    <property type="entry name" value="Resolvase-like_N_sf"/>
</dbReference>
<evidence type="ECO:0000313" key="4">
    <source>
        <dbReference type="Proteomes" id="UP000032303"/>
    </source>
</evidence>
<dbReference type="SUPFAM" id="SSF53041">
    <property type="entry name" value="Resolvase-like"/>
    <property type="match status" value="1"/>
</dbReference>
<dbReference type="EMBL" id="CP005974">
    <property type="protein sequence ID" value="AJR09627.1"/>
    <property type="molecule type" value="Genomic_DNA"/>
</dbReference>
<reference evidence="3 4" key="1">
    <citation type="submission" date="2013-05" db="EMBL/GenBank/DDBJ databases">
        <title>Complete genome sequence of the lipase-producing bacterium Photobacterium gaetbulicola Gung47.</title>
        <authorList>
            <person name="Kim Y.-O."/>
        </authorList>
    </citation>
    <scope>NUCLEOTIDE SEQUENCE [LARGE SCALE GENOMIC DNA]</scope>
    <source>
        <strain evidence="3 4">Gung47</strain>
    </source>
</reference>
<sequence>MNTKYIQLLNTIGQLRVDLKDSGLGLKVRREQLQKELTKLTQYPEFNAVKQTDHEYQAAMTTKAWDKVYTASGGLLTTIGIFTDGLKFDTPTSTLIVFSAEGVEQQDVVAKRKRQPRGLLATVEAANKGELDLPVRSEVECSVKPEPKAAEVIDQEEQVVTVQSKDDVQPSNKLEHTASQEPVKAEEKLDRVELGQAKVIAYVRVSDVSRQDSSTQRHTIEEYAKTKGFHITEWREFSLSGSKTTKSQRGIDNLVESVQSGDKVLVSDIARLGRESALGTLGTISQVIEQGAEFHFCYTKTIIKPENQNDPAVIFMALGEAWAAVKFAEERSHKAKAAAARRKTSGLHNGRKKGAVIKSKLDEYAAFITSELDNGTAKTKIIAKLADMGCKVGRTQFYAWVDKRTGGKGIDKSLGRQGVSKKDAN</sequence>
<dbReference type="HOGENOM" id="CLU_645366_0_0_6"/>